<dbReference type="OrthoDB" id="4096668at2759"/>
<keyword evidence="3" id="KW-1185">Reference proteome</keyword>
<accession>A0A1E4SUZ1</accession>
<organism evidence="2 3">
    <name type="scientific">[Candida] arabinofermentans NRRL YB-2248</name>
    <dbReference type="NCBI Taxonomy" id="983967"/>
    <lineage>
        <taxon>Eukaryota</taxon>
        <taxon>Fungi</taxon>
        <taxon>Dikarya</taxon>
        <taxon>Ascomycota</taxon>
        <taxon>Saccharomycotina</taxon>
        <taxon>Pichiomycetes</taxon>
        <taxon>Pichiales</taxon>
        <taxon>Pichiaceae</taxon>
        <taxon>Ogataea</taxon>
        <taxon>Ogataea/Candida clade</taxon>
    </lineage>
</organism>
<evidence type="ECO:0000313" key="3">
    <source>
        <dbReference type="Proteomes" id="UP000094801"/>
    </source>
</evidence>
<feature type="region of interest" description="Disordered" evidence="1">
    <location>
        <begin position="207"/>
        <end position="229"/>
    </location>
</feature>
<sequence length="291" mass="33206">MVQQSKVWQLVDVPTIENTQLASIYQYTSPQFTTNDNSGDDDLLLIYFGSQSWIIEMDCELIDNHMIKIPFCNDDISLGHTTSTTIIQQDEGMSIIRCCFKIWLFILNGSITLNFPNLDITIRIPYESIIVSGISESNSIYMNLSSSLEQQQQQPIEISLYPVKNTVDEVDIYPLFKPFQGMSLQQELSTVFERVIDCINLTSNYKDTDDEAEAEGISESNDNDNDMNEIQNDSELKLYDIGQADDELNDDLLMYDEEGNDSVMYVELSIANGIKRSRGGDEQIKKTRKFQ</sequence>
<name>A0A1E4SUZ1_9ASCO</name>
<dbReference type="EMBL" id="KV453865">
    <property type="protein sequence ID" value="ODV83331.1"/>
    <property type="molecule type" value="Genomic_DNA"/>
</dbReference>
<dbReference type="Proteomes" id="UP000094801">
    <property type="component" value="Unassembled WGS sequence"/>
</dbReference>
<gene>
    <name evidence="2" type="ORF">CANARDRAFT_9732</name>
</gene>
<protein>
    <recommendedName>
        <fullName evidence="4">Protein LOT5</fullName>
    </recommendedName>
</protein>
<evidence type="ECO:0000256" key="1">
    <source>
        <dbReference type="SAM" id="MobiDB-lite"/>
    </source>
</evidence>
<reference evidence="3" key="1">
    <citation type="submission" date="2016-04" db="EMBL/GenBank/DDBJ databases">
        <title>Comparative genomics of biotechnologically important yeasts.</title>
        <authorList>
            <consortium name="DOE Joint Genome Institute"/>
            <person name="Riley R."/>
            <person name="Haridas S."/>
            <person name="Wolfe K.H."/>
            <person name="Lopes M.R."/>
            <person name="Hittinger C.T."/>
            <person name="Goker M."/>
            <person name="Salamov A."/>
            <person name="Wisecaver J."/>
            <person name="Long T.M."/>
            <person name="Aerts A.L."/>
            <person name="Barry K."/>
            <person name="Choi C."/>
            <person name="Clum A."/>
            <person name="Coughlan A.Y."/>
            <person name="Deshpande S."/>
            <person name="Douglass A.P."/>
            <person name="Hanson S.J."/>
            <person name="Klenk H.-P."/>
            <person name="Labutti K."/>
            <person name="Lapidus A."/>
            <person name="Lindquist E."/>
            <person name="Lipzen A."/>
            <person name="Meier-Kolthoff J.P."/>
            <person name="Ohm R.A."/>
            <person name="Otillar R.P."/>
            <person name="Pangilinan J."/>
            <person name="Peng Y."/>
            <person name="Rokas A."/>
            <person name="Rosa C.A."/>
            <person name="Scheuner C."/>
            <person name="Sibirny A.A."/>
            <person name="Slot J.C."/>
            <person name="Stielow J.B."/>
            <person name="Sun H."/>
            <person name="Kurtzman C.P."/>
            <person name="Blackwell M."/>
            <person name="Grigoriev I.V."/>
            <person name="Jeffries T.W."/>
        </authorList>
    </citation>
    <scope>NUCLEOTIDE SEQUENCE [LARGE SCALE GENOMIC DNA]</scope>
    <source>
        <strain evidence="3">NRRL YB-2248</strain>
    </source>
</reference>
<feature type="compositionally biased region" description="Acidic residues" evidence="1">
    <location>
        <begin position="208"/>
        <end position="227"/>
    </location>
</feature>
<proteinExistence type="predicted"/>
<evidence type="ECO:0008006" key="4">
    <source>
        <dbReference type="Google" id="ProtNLM"/>
    </source>
</evidence>
<evidence type="ECO:0000313" key="2">
    <source>
        <dbReference type="EMBL" id="ODV83331.1"/>
    </source>
</evidence>
<dbReference type="AlphaFoldDB" id="A0A1E4SUZ1"/>